<sequence>MKHLPTADLRTSPTSSSPPPRRSPYSDAEEHLPAMEHLPSGLRLEATATSTMEALGRRQRLGDPRWLYFAS</sequence>
<reference evidence="2" key="2">
    <citation type="journal article" date="2015" name="Data Brief">
        <title>Shoot transcriptome of the giant reed, Arundo donax.</title>
        <authorList>
            <person name="Barrero R.A."/>
            <person name="Guerrero F.D."/>
            <person name="Moolhuijzen P."/>
            <person name="Goolsby J.A."/>
            <person name="Tidwell J."/>
            <person name="Bellgard S.E."/>
            <person name="Bellgard M.I."/>
        </authorList>
    </citation>
    <scope>NUCLEOTIDE SEQUENCE</scope>
    <source>
        <tissue evidence="2">Shoot tissue taken approximately 20 cm above the soil surface</tissue>
    </source>
</reference>
<reference evidence="2" key="1">
    <citation type="submission" date="2014-09" db="EMBL/GenBank/DDBJ databases">
        <authorList>
            <person name="Magalhaes I.L.F."/>
            <person name="Oliveira U."/>
            <person name="Santos F.R."/>
            <person name="Vidigal T.H.D.A."/>
            <person name="Brescovit A.D."/>
            <person name="Santos A.J."/>
        </authorList>
    </citation>
    <scope>NUCLEOTIDE SEQUENCE</scope>
    <source>
        <tissue evidence="2">Shoot tissue taken approximately 20 cm above the soil surface</tissue>
    </source>
</reference>
<name>A0A0A9A032_ARUDO</name>
<evidence type="ECO:0000313" key="2">
    <source>
        <dbReference type="EMBL" id="JAD44441.1"/>
    </source>
</evidence>
<dbReference type="AlphaFoldDB" id="A0A0A9A032"/>
<proteinExistence type="predicted"/>
<organism evidence="2">
    <name type="scientific">Arundo donax</name>
    <name type="common">Giant reed</name>
    <name type="synonym">Donax arundinaceus</name>
    <dbReference type="NCBI Taxonomy" id="35708"/>
    <lineage>
        <taxon>Eukaryota</taxon>
        <taxon>Viridiplantae</taxon>
        <taxon>Streptophyta</taxon>
        <taxon>Embryophyta</taxon>
        <taxon>Tracheophyta</taxon>
        <taxon>Spermatophyta</taxon>
        <taxon>Magnoliopsida</taxon>
        <taxon>Liliopsida</taxon>
        <taxon>Poales</taxon>
        <taxon>Poaceae</taxon>
        <taxon>PACMAD clade</taxon>
        <taxon>Arundinoideae</taxon>
        <taxon>Arundineae</taxon>
        <taxon>Arundo</taxon>
    </lineage>
</organism>
<feature type="region of interest" description="Disordered" evidence="1">
    <location>
        <begin position="1"/>
        <end position="31"/>
    </location>
</feature>
<dbReference type="EMBL" id="GBRH01253454">
    <property type="protein sequence ID" value="JAD44441.1"/>
    <property type="molecule type" value="Transcribed_RNA"/>
</dbReference>
<evidence type="ECO:0000256" key="1">
    <source>
        <dbReference type="SAM" id="MobiDB-lite"/>
    </source>
</evidence>
<accession>A0A0A9A032</accession>
<protein>
    <submittedName>
        <fullName evidence="2">Uncharacterized protein</fullName>
    </submittedName>
</protein>